<protein>
    <submittedName>
        <fullName evidence="1">Uncharacterized protein</fullName>
    </submittedName>
</protein>
<dbReference type="RefSeq" id="WP_377488529.1">
    <property type="nucleotide sequence ID" value="NZ_JBHMDO010000003.1"/>
</dbReference>
<gene>
    <name evidence="1" type="ORF">ACFFSY_00935</name>
</gene>
<name>A0ABV5KK52_9BACL</name>
<dbReference type="Proteomes" id="UP001589747">
    <property type="component" value="Unassembled WGS sequence"/>
</dbReference>
<evidence type="ECO:0000313" key="1">
    <source>
        <dbReference type="EMBL" id="MFB9324502.1"/>
    </source>
</evidence>
<organism evidence="1 2">
    <name type="scientific">Paenibacillus aurantiacus</name>
    <dbReference type="NCBI Taxonomy" id="1936118"/>
    <lineage>
        <taxon>Bacteria</taxon>
        <taxon>Bacillati</taxon>
        <taxon>Bacillota</taxon>
        <taxon>Bacilli</taxon>
        <taxon>Bacillales</taxon>
        <taxon>Paenibacillaceae</taxon>
        <taxon>Paenibacillus</taxon>
    </lineage>
</organism>
<reference evidence="1 2" key="1">
    <citation type="submission" date="2024-09" db="EMBL/GenBank/DDBJ databases">
        <authorList>
            <person name="Sun Q."/>
            <person name="Mori K."/>
        </authorList>
    </citation>
    <scope>NUCLEOTIDE SEQUENCE [LARGE SCALE GENOMIC DNA]</scope>
    <source>
        <strain evidence="1 2">TISTR 2452</strain>
    </source>
</reference>
<accession>A0ABV5KK52</accession>
<evidence type="ECO:0000313" key="2">
    <source>
        <dbReference type="Proteomes" id="UP001589747"/>
    </source>
</evidence>
<sequence>MEISKYEPAFPPIDFFITRFFVGDECLFEQETKISLPTLVPGDVIDIFDETYVIESREFGFNEDAFITVYYMKKRSSKK</sequence>
<comment type="caution">
    <text evidence="1">The sequence shown here is derived from an EMBL/GenBank/DDBJ whole genome shotgun (WGS) entry which is preliminary data.</text>
</comment>
<keyword evidence="2" id="KW-1185">Reference proteome</keyword>
<proteinExistence type="predicted"/>
<dbReference type="EMBL" id="JBHMDO010000003">
    <property type="protein sequence ID" value="MFB9324502.1"/>
    <property type="molecule type" value="Genomic_DNA"/>
</dbReference>